<keyword evidence="1" id="KW-0732">Signal</keyword>
<feature type="signal peptide" evidence="1">
    <location>
        <begin position="1"/>
        <end position="18"/>
    </location>
</feature>
<reference evidence="2 3" key="1">
    <citation type="submission" date="2024-09" db="EMBL/GenBank/DDBJ databases">
        <authorList>
            <person name="Sun Q."/>
            <person name="Mori K."/>
        </authorList>
    </citation>
    <scope>NUCLEOTIDE SEQUENCE [LARGE SCALE GENOMIC DNA]</scope>
    <source>
        <strain evidence="2 3">NCAIM B.02481</strain>
    </source>
</reference>
<evidence type="ECO:0008006" key="4">
    <source>
        <dbReference type="Google" id="ProtNLM"/>
    </source>
</evidence>
<evidence type="ECO:0000313" key="2">
    <source>
        <dbReference type="EMBL" id="MFC0603471.1"/>
    </source>
</evidence>
<evidence type="ECO:0000313" key="3">
    <source>
        <dbReference type="Proteomes" id="UP001589832"/>
    </source>
</evidence>
<dbReference type="EMBL" id="JBHLTQ010000001">
    <property type="protein sequence ID" value="MFC0603471.1"/>
    <property type="molecule type" value="Genomic_DNA"/>
</dbReference>
<name>A0ABV6Q5G8_9FLAO</name>
<gene>
    <name evidence="2" type="ORF">ACFFGA_02820</name>
</gene>
<keyword evidence="3" id="KW-1185">Reference proteome</keyword>
<evidence type="ECO:0000256" key="1">
    <source>
        <dbReference type="SAM" id="SignalP"/>
    </source>
</evidence>
<sequence>MKKFLGLLSLFALLTAFTCENEPLDTDLSNASTTTNLDLVGAWDLQEFSVTLNSSTSFEGQTFSSDIDIASTEVDYVVEFTQSSFVTNGSYSYSTNVVFDGETISSEPQSLENVTGNGTYSTSGDEMTVDGSFFEFEFDGMDNSVLQGEQTANFEISNDGQTLTFTQIETVTETDGMTGTEIVNSVNSISVWSRQ</sequence>
<comment type="caution">
    <text evidence="2">The sequence shown here is derived from an EMBL/GenBank/DDBJ whole genome shotgun (WGS) entry which is preliminary data.</text>
</comment>
<proteinExistence type="predicted"/>
<feature type="chain" id="PRO_5045926438" description="Lipocalin-like domain-containing protein" evidence="1">
    <location>
        <begin position="19"/>
        <end position="195"/>
    </location>
</feature>
<protein>
    <recommendedName>
        <fullName evidence="4">Lipocalin-like domain-containing protein</fullName>
    </recommendedName>
</protein>
<dbReference type="RefSeq" id="WP_386059350.1">
    <property type="nucleotide sequence ID" value="NZ_JBHLTQ010000001.1"/>
</dbReference>
<dbReference type="Proteomes" id="UP001589832">
    <property type="component" value="Unassembled WGS sequence"/>
</dbReference>
<accession>A0ABV6Q5G8</accession>
<organism evidence="2 3">
    <name type="scientific">Winogradskyella pulchriflava</name>
    <dbReference type="NCBI Taxonomy" id="1110688"/>
    <lineage>
        <taxon>Bacteria</taxon>
        <taxon>Pseudomonadati</taxon>
        <taxon>Bacteroidota</taxon>
        <taxon>Flavobacteriia</taxon>
        <taxon>Flavobacteriales</taxon>
        <taxon>Flavobacteriaceae</taxon>
        <taxon>Winogradskyella</taxon>
    </lineage>
</organism>